<feature type="transmembrane region" description="Helical" evidence="1">
    <location>
        <begin position="12"/>
        <end position="34"/>
    </location>
</feature>
<name>A0A2P6FAA6_9MOLU</name>
<sequence length="476" mass="54709">MDDKIKKIKRIRIISIAFLVVLFIMMPYFVFIVVSHNDDILKNFFAFTETTPKEVLETFTTSNLPNRFLIFGLPYIALGTLAGAIISTVFYIYYQKRTINFNNRMLLIGTITITSFIFITCLLFSFAEYYYDLFTEWCRSLKWGYTGPDYIENINNMIKPGAPNRDAIIEVLINLATGSGTQNPYPLAWIGINVIWWITGLQMIFIIFIMLKVGFKLEWLLNTNVNLNKKEELVVLKDTFNQSVAKKIISLFLIPNEFNISLWVIFFSSIAFIPQLIYTITIGSSFTDANRFILYSYLYSELTINVIITGTSSILDQPNLDYFNMTSKMPGSPFFISIAPIIFSSLIISMLFTFSFVMIKKPNLTQKGFISFYFSFLIVTGTSLVMFLISQYQMTQAVNYWNSQNDHFKETVMKPLFGTTKLNYFWLQGSEIIASGILLSSFIGVLSIIAISHISKIKSNNNHEEQVRVRVNSKNL</sequence>
<keyword evidence="3" id="KW-1185">Reference proteome</keyword>
<dbReference type="AlphaFoldDB" id="A0A2P6FAA6"/>
<feature type="transmembrane region" description="Helical" evidence="1">
    <location>
        <begin position="68"/>
        <end position="94"/>
    </location>
</feature>
<proteinExistence type="predicted"/>
<dbReference type="OrthoDB" id="387405at2"/>
<feature type="transmembrane region" description="Helical" evidence="1">
    <location>
        <begin position="432"/>
        <end position="451"/>
    </location>
</feature>
<evidence type="ECO:0000256" key="1">
    <source>
        <dbReference type="SAM" id="Phobius"/>
    </source>
</evidence>
<evidence type="ECO:0000313" key="2">
    <source>
        <dbReference type="EMBL" id="PQM30391.1"/>
    </source>
</evidence>
<evidence type="ECO:0008006" key="4">
    <source>
        <dbReference type="Google" id="ProtNLM"/>
    </source>
</evidence>
<dbReference type="STRING" id="2138.SMSRO_v1c01480"/>
<feature type="transmembrane region" description="Helical" evidence="1">
    <location>
        <begin position="369"/>
        <end position="389"/>
    </location>
</feature>
<gene>
    <name evidence="2" type="ORF">SMSRO_SF001530</name>
</gene>
<organism evidence="2 3">
    <name type="scientific">Spiroplasma poulsonii</name>
    <dbReference type="NCBI Taxonomy" id="2138"/>
    <lineage>
        <taxon>Bacteria</taxon>
        <taxon>Bacillati</taxon>
        <taxon>Mycoplasmatota</taxon>
        <taxon>Mollicutes</taxon>
        <taxon>Entomoplasmatales</taxon>
        <taxon>Spiroplasmataceae</taxon>
        <taxon>Spiroplasma</taxon>
    </lineage>
</organism>
<feature type="transmembrane region" description="Helical" evidence="1">
    <location>
        <begin position="194"/>
        <end position="213"/>
    </location>
</feature>
<comment type="caution">
    <text evidence="2">The sequence shown here is derived from an EMBL/GenBank/DDBJ whole genome shotgun (WGS) entry which is preliminary data.</text>
</comment>
<keyword evidence="1" id="KW-1133">Transmembrane helix</keyword>
<dbReference type="RefSeq" id="WP_040092558.1">
    <property type="nucleotide sequence ID" value="NZ_CM020866.1"/>
</dbReference>
<protein>
    <recommendedName>
        <fullName evidence="4">Polypeptide chain release factor methylase</fullName>
    </recommendedName>
</protein>
<keyword evidence="1" id="KW-0472">Membrane</keyword>
<evidence type="ECO:0000313" key="3">
    <source>
        <dbReference type="Proteomes" id="UP000031565"/>
    </source>
</evidence>
<feature type="transmembrane region" description="Helical" evidence="1">
    <location>
        <begin position="334"/>
        <end position="357"/>
    </location>
</feature>
<feature type="transmembrane region" description="Helical" evidence="1">
    <location>
        <begin position="260"/>
        <end position="280"/>
    </location>
</feature>
<feature type="transmembrane region" description="Helical" evidence="1">
    <location>
        <begin position="106"/>
        <end position="127"/>
    </location>
</feature>
<dbReference type="Proteomes" id="UP000031565">
    <property type="component" value="Unassembled WGS sequence"/>
</dbReference>
<accession>A0A2P6FAA6</accession>
<reference evidence="2 3" key="1">
    <citation type="journal article" date="2015" name="MBio">
        <title>Genome sequence of the Drosophila melanogaster male-killing Spiroplasma strain MSRO endosymbiont.</title>
        <authorList>
            <person name="Paredes J.C."/>
            <person name="Herren J.K."/>
            <person name="Schupfer F."/>
            <person name="Marin R."/>
            <person name="Claverol S."/>
            <person name="Kuo C.H."/>
            <person name="Lemaitre B."/>
            <person name="Beven L."/>
        </authorList>
    </citation>
    <scope>NUCLEOTIDE SEQUENCE [LARGE SCALE GENOMIC DNA]</scope>
    <source>
        <strain evidence="2 3">MSRO</strain>
    </source>
</reference>
<dbReference type="EMBL" id="JTLV02000001">
    <property type="protein sequence ID" value="PQM30391.1"/>
    <property type="molecule type" value="Genomic_DNA"/>
</dbReference>
<keyword evidence="1" id="KW-0812">Transmembrane</keyword>